<protein>
    <submittedName>
        <fullName evidence="2">Uncharacterized protein</fullName>
    </submittedName>
</protein>
<evidence type="ECO:0000313" key="2">
    <source>
        <dbReference type="EMBL" id="MFG3817207.1"/>
    </source>
</evidence>
<keyword evidence="3" id="KW-1185">Reference proteome</keyword>
<reference evidence="3" key="1">
    <citation type="journal article" date="2024" name="Algal Res.">
        <title>Biochemical, toxicological and genomic investigation of a high-biomass producing Limnothrix strain isolated from Italian shallow drinking water reservoir.</title>
        <authorList>
            <person name="Simonazzi M."/>
            <person name="Shishido T.K."/>
            <person name="Delbaje E."/>
            <person name="Wahlsten M."/>
            <person name="Fewer D.P."/>
            <person name="Sivonen K."/>
            <person name="Pezzolesi L."/>
            <person name="Pistocchi R."/>
        </authorList>
    </citation>
    <scope>NUCLEOTIDE SEQUENCE [LARGE SCALE GENOMIC DNA]</scope>
    <source>
        <strain evidence="3">LRLZ20PSL1</strain>
    </source>
</reference>
<accession>A0ABW7C7S7</accession>
<feature type="signal peptide" evidence="1">
    <location>
        <begin position="1"/>
        <end position="23"/>
    </location>
</feature>
<organism evidence="2 3">
    <name type="scientific">Limnothrix redekei LRLZ20PSL1</name>
    <dbReference type="NCBI Taxonomy" id="3112953"/>
    <lineage>
        <taxon>Bacteria</taxon>
        <taxon>Bacillati</taxon>
        <taxon>Cyanobacteriota</taxon>
        <taxon>Cyanophyceae</taxon>
        <taxon>Pseudanabaenales</taxon>
        <taxon>Pseudanabaenaceae</taxon>
        <taxon>Limnothrix</taxon>
    </lineage>
</organism>
<evidence type="ECO:0000256" key="1">
    <source>
        <dbReference type="SAM" id="SignalP"/>
    </source>
</evidence>
<gene>
    <name evidence="2" type="ORF">VPK24_06120</name>
</gene>
<keyword evidence="1" id="KW-0732">Signal</keyword>
<proteinExistence type="predicted"/>
<name>A0ABW7C7S7_9CYAN</name>
<feature type="chain" id="PRO_5046401999" evidence="1">
    <location>
        <begin position="24"/>
        <end position="138"/>
    </location>
</feature>
<dbReference type="EMBL" id="JAZAQF010000029">
    <property type="protein sequence ID" value="MFG3817207.1"/>
    <property type="molecule type" value="Genomic_DNA"/>
</dbReference>
<sequence length="138" mass="14240">MKTNRFFSILTASLAIVTIVPWAAPARADLIALGPGMSEPILRSGTAGGSTSTSCGFVAGAPNHRLAVGQDFGSLRVKVQGGDGLTLLVVGPSGQFCIPAANGVAEMPGYWDAGNYDIFVGDRNPSGRQPYQLSISTN</sequence>
<dbReference type="RefSeq" id="WP_393011355.1">
    <property type="nucleotide sequence ID" value="NZ_JAZAQF010000029.1"/>
</dbReference>
<dbReference type="Proteomes" id="UP001604335">
    <property type="component" value="Unassembled WGS sequence"/>
</dbReference>
<evidence type="ECO:0000313" key="3">
    <source>
        <dbReference type="Proteomes" id="UP001604335"/>
    </source>
</evidence>
<comment type="caution">
    <text evidence="2">The sequence shown here is derived from an EMBL/GenBank/DDBJ whole genome shotgun (WGS) entry which is preliminary data.</text>
</comment>